<evidence type="ECO:0000256" key="5">
    <source>
        <dbReference type="ARBA" id="ARBA00022946"/>
    </source>
</evidence>
<evidence type="ECO:0000256" key="2">
    <source>
        <dbReference type="ARBA" id="ARBA00022516"/>
    </source>
</evidence>
<evidence type="ECO:0000313" key="10">
    <source>
        <dbReference type="EMBL" id="MCM2436915.1"/>
    </source>
</evidence>
<dbReference type="InterPro" id="IPR002864">
    <property type="entry name" value="Acyl-ACP_thioesterase_NHD"/>
</dbReference>
<name>A0ABT0VKE7_9LACO</name>
<dbReference type="InterPro" id="IPR049427">
    <property type="entry name" value="Acyl-ACP_TE_C"/>
</dbReference>
<protein>
    <submittedName>
        <fullName evidence="10">Acyl-ACP thioesterase</fullName>
    </submittedName>
</protein>
<keyword evidence="6" id="KW-0443">Lipid metabolism</keyword>
<evidence type="ECO:0000259" key="8">
    <source>
        <dbReference type="Pfam" id="PF01643"/>
    </source>
</evidence>
<dbReference type="CDD" id="cd00586">
    <property type="entry name" value="4HBT"/>
    <property type="match status" value="1"/>
</dbReference>
<dbReference type="Gene3D" id="3.10.129.10">
    <property type="entry name" value="Hotdog Thioesterase"/>
    <property type="match status" value="1"/>
</dbReference>
<keyword evidence="2" id="KW-0444">Lipid biosynthesis</keyword>
<dbReference type="InterPro" id="IPR045023">
    <property type="entry name" value="FATA/B"/>
</dbReference>
<accession>A0ABT0VKE7</accession>
<keyword evidence="11" id="KW-1185">Reference proteome</keyword>
<proteinExistence type="inferred from homology"/>
<dbReference type="RefSeq" id="WP_205144050.1">
    <property type="nucleotide sequence ID" value="NZ_JAFBDN010000018.1"/>
</dbReference>
<evidence type="ECO:0000259" key="9">
    <source>
        <dbReference type="Pfam" id="PF20791"/>
    </source>
</evidence>
<reference evidence="10" key="1">
    <citation type="submission" date="2021-04" db="EMBL/GenBank/DDBJ databases">
        <title>Taxonomic assessment of Weissella genus.</title>
        <authorList>
            <person name="Fanelli F."/>
            <person name="Chieffi D."/>
            <person name="Dell'Aquila A."/>
            <person name="Gyu-Sung C."/>
            <person name="Franz C.M.A.P."/>
            <person name="Fusco V."/>
        </authorList>
    </citation>
    <scope>NUCLEOTIDE SEQUENCE</scope>
    <source>
        <strain evidence="10">LMG 25373</strain>
    </source>
</reference>
<dbReference type="Pfam" id="PF20791">
    <property type="entry name" value="Acyl-ACP_TE_C"/>
    <property type="match status" value="1"/>
</dbReference>
<evidence type="ECO:0000256" key="7">
    <source>
        <dbReference type="ARBA" id="ARBA00023160"/>
    </source>
</evidence>
<dbReference type="InterPro" id="IPR029069">
    <property type="entry name" value="HotDog_dom_sf"/>
</dbReference>
<feature type="domain" description="Acyl-ACP thioesterase N-terminal hotdog" evidence="8">
    <location>
        <begin position="3"/>
        <end position="131"/>
    </location>
</feature>
<evidence type="ECO:0000256" key="1">
    <source>
        <dbReference type="ARBA" id="ARBA00006500"/>
    </source>
</evidence>
<dbReference type="PANTHER" id="PTHR31727">
    <property type="entry name" value="OLEOYL-ACYL CARRIER PROTEIN THIOESTERASE 1, CHLOROPLASTIC"/>
    <property type="match status" value="1"/>
</dbReference>
<evidence type="ECO:0000256" key="4">
    <source>
        <dbReference type="ARBA" id="ARBA00022832"/>
    </source>
</evidence>
<dbReference type="SUPFAM" id="SSF54637">
    <property type="entry name" value="Thioesterase/thiol ester dehydrase-isomerase"/>
    <property type="match status" value="2"/>
</dbReference>
<comment type="caution">
    <text evidence="10">The sequence shown here is derived from an EMBL/GenBank/DDBJ whole genome shotgun (WGS) entry which is preliminary data.</text>
</comment>
<keyword evidence="7" id="KW-0275">Fatty acid biosynthesis</keyword>
<keyword evidence="3" id="KW-0378">Hydrolase</keyword>
<organism evidence="10 11">
    <name type="scientific">Periweissella beninensis</name>
    <dbReference type="NCBI Taxonomy" id="504936"/>
    <lineage>
        <taxon>Bacteria</taxon>
        <taxon>Bacillati</taxon>
        <taxon>Bacillota</taxon>
        <taxon>Bacilli</taxon>
        <taxon>Lactobacillales</taxon>
        <taxon>Lactobacillaceae</taxon>
        <taxon>Periweissella</taxon>
    </lineage>
</organism>
<evidence type="ECO:0000256" key="3">
    <source>
        <dbReference type="ARBA" id="ARBA00022801"/>
    </source>
</evidence>
<evidence type="ECO:0000313" key="11">
    <source>
        <dbReference type="Proteomes" id="UP001057481"/>
    </source>
</evidence>
<sequence>MDDVYTEKHQVVYYEVDVSGKLSIPMILNLAILGSTNQSAALGMGNERIHANNVGWVVLQYDMQIDRRPKVDEVINIKTQAVEYNPFFAVRKFWLEGLDGEPLVTINSIFAMIDMQARKMIRIPQVMMDTYQAKRVKHITRIPDPQDITTTTTEPQGTNYHVRFFDIDHNHHVNNAHYFAWMQDPLGADFLKKYETKRVNIKYENEIRYGSEVVSYYKILPSVGGEVITLHQIKVDGQVMTEAEMYWQENQA</sequence>
<dbReference type="Pfam" id="PF01643">
    <property type="entry name" value="Acyl-ACP_TE"/>
    <property type="match status" value="1"/>
</dbReference>
<dbReference type="Proteomes" id="UP001057481">
    <property type="component" value="Unassembled WGS sequence"/>
</dbReference>
<dbReference type="EMBL" id="JAGMVS010000041">
    <property type="protein sequence ID" value="MCM2436915.1"/>
    <property type="molecule type" value="Genomic_DNA"/>
</dbReference>
<keyword evidence="5" id="KW-0809">Transit peptide</keyword>
<gene>
    <name evidence="10" type="ORF">KAK10_03085</name>
</gene>
<dbReference type="PANTHER" id="PTHR31727:SF6">
    <property type="entry name" value="OLEOYL-ACYL CARRIER PROTEIN THIOESTERASE 1, CHLOROPLASTIC"/>
    <property type="match status" value="1"/>
</dbReference>
<feature type="domain" description="Acyl-ACP thioesterase-like C-terminal" evidence="9">
    <location>
        <begin position="152"/>
        <end position="249"/>
    </location>
</feature>
<evidence type="ECO:0000256" key="6">
    <source>
        <dbReference type="ARBA" id="ARBA00023098"/>
    </source>
</evidence>
<comment type="similarity">
    <text evidence="1">Belongs to the acyl-ACP thioesterase family.</text>
</comment>
<keyword evidence="4" id="KW-0276">Fatty acid metabolism</keyword>